<dbReference type="InterPro" id="IPR001263">
    <property type="entry name" value="PI3K_accessory_dom"/>
</dbReference>
<comment type="catalytic activity">
    <reaction evidence="6">
        <text>a 1,2-diacyl-sn-glycero-3-phospho-(1D-myo-inositol-4,5-bisphosphate) + ATP = a 1,2-diacyl-sn-glycero-3-phospho-(1D-myo-inositol-3,4,5-trisphosphate) + ADP + H(+)</text>
        <dbReference type="Rhea" id="RHEA:21292"/>
        <dbReference type="ChEBI" id="CHEBI:15378"/>
        <dbReference type="ChEBI" id="CHEBI:30616"/>
        <dbReference type="ChEBI" id="CHEBI:57836"/>
        <dbReference type="ChEBI" id="CHEBI:58456"/>
        <dbReference type="ChEBI" id="CHEBI:456216"/>
        <dbReference type="EC" id="2.7.1.153"/>
    </reaction>
    <physiologicalReaction direction="left-to-right" evidence="6">
        <dbReference type="Rhea" id="RHEA:21293"/>
    </physiologicalReaction>
</comment>
<dbReference type="OrthoDB" id="67688at2759"/>
<reference evidence="12 13" key="1">
    <citation type="journal article" date="2019" name="Genome Biol. Evol.">
        <title>Whole-Genome Sequencing of the Giant Devil Catfish, Bagarius yarrelli.</title>
        <authorList>
            <person name="Jiang W."/>
            <person name="Lv Y."/>
            <person name="Cheng L."/>
            <person name="Yang K."/>
            <person name="Chao B."/>
            <person name="Wang X."/>
            <person name="Li Y."/>
            <person name="Pan X."/>
            <person name="You X."/>
            <person name="Zhang Y."/>
            <person name="Yang J."/>
            <person name="Li J."/>
            <person name="Zhang X."/>
            <person name="Liu S."/>
            <person name="Sun C."/>
            <person name="Yang J."/>
            <person name="Shi Q."/>
        </authorList>
    </citation>
    <scope>NUCLEOTIDE SEQUENCE [LARGE SCALE GENOMIC DNA]</scope>
    <source>
        <strain evidence="12">JWS20170419001</strain>
        <tissue evidence="12">Muscle</tissue>
    </source>
</reference>
<organism evidence="12 13">
    <name type="scientific">Bagarius yarrelli</name>
    <name type="common">Goonch</name>
    <name type="synonym">Bagrus yarrelli</name>
    <dbReference type="NCBI Taxonomy" id="175774"/>
    <lineage>
        <taxon>Eukaryota</taxon>
        <taxon>Metazoa</taxon>
        <taxon>Chordata</taxon>
        <taxon>Craniata</taxon>
        <taxon>Vertebrata</taxon>
        <taxon>Euteleostomi</taxon>
        <taxon>Actinopterygii</taxon>
        <taxon>Neopterygii</taxon>
        <taxon>Teleostei</taxon>
        <taxon>Ostariophysi</taxon>
        <taxon>Siluriformes</taxon>
        <taxon>Sisoridae</taxon>
        <taxon>Sisorinae</taxon>
        <taxon>Bagarius</taxon>
    </lineage>
</organism>
<dbReference type="SUPFAM" id="SSF49562">
    <property type="entry name" value="C2 domain (Calcium/lipid-binding domain, CaLB)"/>
    <property type="match status" value="1"/>
</dbReference>
<comment type="similarity">
    <text evidence="7">Belongs to the PI3/PI4-kinase family.</text>
</comment>
<evidence type="ECO:0000313" key="13">
    <source>
        <dbReference type="Proteomes" id="UP000319801"/>
    </source>
</evidence>
<dbReference type="GO" id="GO:0030877">
    <property type="term" value="C:beta-catenin destruction complex"/>
    <property type="evidence" value="ECO:0007669"/>
    <property type="project" value="TreeGrafter"/>
</dbReference>
<dbReference type="Gene3D" id="1.10.10.490">
    <property type="entry name" value="Beta-catenin-interacting ICAT"/>
    <property type="match status" value="1"/>
</dbReference>
<evidence type="ECO:0000256" key="3">
    <source>
        <dbReference type="ARBA" id="ARBA00012010"/>
    </source>
</evidence>
<evidence type="ECO:0000259" key="8">
    <source>
        <dbReference type="PROSITE" id="PS51544"/>
    </source>
</evidence>
<dbReference type="GO" id="GO:0005634">
    <property type="term" value="C:nucleus"/>
    <property type="evidence" value="ECO:0007669"/>
    <property type="project" value="TreeGrafter"/>
</dbReference>
<feature type="domain" description="C2 PI3K-type" evidence="11">
    <location>
        <begin position="322"/>
        <end position="468"/>
    </location>
</feature>
<dbReference type="Pfam" id="PF00794">
    <property type="entry name" value="PI3K_rbd"/>
    <property type="match status" value="1"/>
</dbReference>
<dbReference type="Pfam" id="PF02192">
    <property type="entry name" value="PI3K_p85B"/>
    <property type="match status" value="1"/>
</dbReference>
<keyword evidence="4" id="KW-0547">Nucleotide-binding</keyword>
<dbReference type="PROSITE" id="PS51544">
    <property type="entry name" value="PI3K_ABD"/>
    <property type="match status" value="1"/>
</dbReference>
<dbReference type="SMART" id="SM00144">
    <property type="entry name" value="PI3K_rbd"/>
    <property type="match status" value="1"/>
</dbReference>
<dbReference type="Pfam" id="PF00792">
    <property type="entry name" value="PI3K_C2"/>
    <property type="match status" value="1"/>
</dbReference>
<feature type="domain" description="PIK helical" evidence="9">
    <location>
        <begin position="422"/>
        <end position="620"/>
    </location>
</feature>
<dbReference type="Proteomes" id="UP000319801">
    <property type="component" value="Unassembled WGS sequence"/>
</dbReference>
<keyword evidence="12" id="KW-0808">Transferase</keyword>
<dbReference type="EMBL" id="VCAZ01000093">
    <property type="protein sequence ID" value="TSR39585.1"/>
    <property type="molecule type" value="Genomic_DNA"/>
</dbReference>
<dbReference type="EC" id="2.7.1.153" evidence="3"/>
<dbReference type="PANTHER" id="PTHR47142:SF1">
    <property type="entry name" value="BETA-CATENIN-INTERACTING PROTEIN 1"/>
    <property type="match status" value="1"/>
</dbReference>
<feature type="domain" description="PI3K-ABD" evidence="8">
    <location>
        <begin position="17"/>
        <end position="106"/>
    </location>
</feature>
<dbReference type="GO" id="GO:0030178">
    <property type="term" value="P:negative regulation of Wnt signaling pathway"/>
    <property type="evidence" value="ECO:0007669"/>
    <property type="project" value="TreeGrafter"/>
</dbReference>
<sequence>MPPGIYCDLQDVWENEGREQVTMEFLLPTGIYLSFPVSCSDTIATIKKMLWRNARSEPLFSILSSPDAYVFTCINRTAEREDLEDEQRRLCEVRPFLPVFRLVAREGDRVEKLINTQISLLLGKGLHEFDTQKNHEVREFRTKMRSFCEEKSQERQLLPWYQWMEYNFPCDLEPISVASQSGKSHTSVKKIFINVKFEASEESFMLQLDPQDLPLVLIKSALRKKATVFRTIKAEKPEDYTLQVNGRWEFIYGKYPLCRFKYIFSCLYGGQTPYLTMVHHSTVLKYQEEQGGLSNHISKIRCQSKPPPLPLKKQNTLSLWSIHEPFSINLLHGTRVNADESMKLVVQAGLFHGSELLCKVVTSSEVSVCSDPVWDQKLLFDIHLCDLPRMTRLCFALYGVLDKPKKQRSTKKKNKKALSELNGEKAVATKEEHLKLKEIVDNKNHTEFFEDEKELLWKLRKEMRANYPESLSKLLLITKWNKHEEVAQIVALLQKWPDLPALHALELLDYSFPDPHVRSFTIRCLRKLRSELHVPSVSLKFGLILEAYCRGSIHHIKNLMKQNEALNKMKALNDFVKSAFHKSTSRLQIMEDMKVCIKQETYLEALSGVVSPLNPSIILSEICGASGPGGMNREEAPGKSPEEMYIQQKVRVLLMLKKMGSNLTPSEEAFLRNYAGVVHSQMSQLPQHNIDQGAEDVVMAFSRSETEDRRQ</sequence>
<evidence type="ECO:0000256" key="6">
    <source>
        <dbReference type="ARBA" id="ARBA00023981"/>
    </source>
</evidence>
<keyword evidence="12" id="KW-0418">Kinase</keyword>
<keyword evidence="13" id="KW-1185">Reference proteome</keyword>
<comment type="caution">
    <text evidence="12">The sequence shown here is derived from an EMBL/GenBank/DDBJ whole genome shotgun (WGS) entry which is preliminary data.</text>
</comment>
<accession>A0A556V1B5</accession>
<dbReference type="SMART" id="SM00145">
    <property type="entry name" value="PI3Ka"/>
    <property type="match status" value="1"/>
</dbReference>
<gene>
    <name evidence="12" type="ORF">Baya_11712</name>
</gene>
<dbReference type="InterPro" id="IPR009428">
    <property type="entry name" value="ICAT_dom"/>
</dbReference>
<dbReference type="Pfam" id="PF06384">
    <property type="entry name" value="ICAT"/>
    <property type="match status" value="1"/>
</dbReference>
<comment type="pathway">
    <text evidence="1">Phospholipid metabolism; phosphatidylinositol phosphate biosynthesis.</text>
</comment>
<feature type="domain" description="PI3K-RBD" evidence="10">
    <location>
        <begin position="188"/>
        <end position="279"/>
    </location>
</feature>
<evidence type="ECO:0000259" key="10">
    <source>
        <dbReference type="PROSITE" id="PS51546"/>
    </source>
</evidence>
<dbReference type="InterPro" id="IPR029071">
    <property type="entry name" value="Ubiquitin-like_domsf"/>
</dbReference>
<dbReference type="Gene3D" id="2.60.40.150">
    <property type="entry name" value="C2 domain"/>
    <property type="match status" value="1"/>
</dbReference>
<dbReference type="InterPro" id="IPR042236">
    <property type="entry name" value="PI3K_accessory_sf"/>
</dbReference>
<dbReference type="InterPro" id="IPR000341">
    <property type="entry name" value="PI3K_Ras-bd_dom"/>
</dbReference>
<dbReference type="SMART" id="SM00142">
    <property type="entry name" value="PI3K_C2"/>
    <property type="match status" value="1"/>
</dbReference>
<dbReference type="InterPro" id="IPR035892">
    <property type="entry name" value="C2_domain_sf"/>
</dbReference>
<dbReference type="UniPathway" id="UPA00220"/>
<dbReference type="SUPFAM" id="SSF48371">
    <property type="entry name" value="ARM repeat"/>
    <property type="match status" value="1"/>
</dbReference>
<dbReference type="SUPFAM" id="SSF81730">
    <property type="entry name" value="beta-catenin-interacting protein ICAT"/>
    <property type="match status" value="1"/>
</dbReference>
<evidence type="ECO:0000259" key="9">
    <source>
        <dbReference type="PROSITE" id="PS51545"/>
    </source>
</evidence>
<dbReference type="GO" id="GO:0005524">
    <property type="term" value="F:ATP binding"/>
    <property type="evidence" value="ECO:0007669"/>
    <property type="project" value="UniProtKB-KW"/>
</dbReference>
<dbReference type="GO" id="GO:0008013">
    <property type="term" value="F:beta-catenin binding"/>
    <property type="evidence" value="ECO:0007669"/>
    <property type="project" value="InterPro"/>
</dbReference>
<evidence type="ECO:0000259" key="11">
    <source>
        <dbReference type="PROSITE" id="PS51547"/>
    </source>
</evidence>
<dbReference type="PROSITE" id="PS51547">
    <property type="entry name" value="C2_PI3K"/>
    <property type="match status" value="1"/>
</dbReference>
<dbReference type="GO" id="GO:0046934">
    <property type="term" value="F:1-phosphatidylinositol-4,5-bisphosphate 3-kinase activity"/>
    <property type="evidence" value="ECO:0007669"/>
    <property type="project" value="UniProtKB-EC"/>
</dbReference>
<dbReference type="InterPro" id="IPR036911">
    <property type="entry name" value="ICAT_sf"/>
</dbReference>
<dbReference type="InterPro" id="IPR002420">
    <property type="entry name" value="PI3K-type_C2_dom"/>
</dbReference>
<evidence type="ECO:0000256" key="4">
    <source>
        <dbReference type="ARBA" id="ARBA00022741"/>
    </source>
</evidence>
<dbReference type="PROSITE" id="PS51545">
    <property type="entry name" value="PIK_HELICAL"/>
    <property type="match status" value="1"/>
</dbReference>
<keyword evidence="5" id="KW-0067">ATP-binding</keyword>
<dbReference type="Pfam" id="PF00613">
    <property type="entry name" value="PI3Ka"/>
    <property type="match status" value="1"/>
</dbReference>
<name>A0A556V1B5_BAGYA</name>
<dbReference type="GO" id="GO:0005829">
    <property type="term" value="C:cytosol"/>
    <property type="evidence" value="ECO:0007669"/>
    <property type="project" value="TreeGrafter"/>
</dbReference>
<dbReference type="Gene3D" id="3.30.1010.10">
    <property type="entry name" value="Phosphatidylinositol 3-kinase Catalytic Subunit, Chain A, domain 4"/>
    <property type="match status" value="1"/>
</dbReference>
<dbReference type="InterPro" id="IPR003113">
    <property type="entry name" value="PI3K_ABD"/>
</dbReference>
<comment type="similarity">
    <text evidence="2">Belongs to the CTNNBIP1 family.</text>
</comment>
<dbReference type="PROSITE" id="PS51546">
    <property type="entry name" value="PI3K_RBD"/>
    <property type="match status" value="1"/>
</dbReference>
<evidence type="ECO:0000256" key="7">
    <source>
        <dbReference type="PROSITE-ProRule" id="PRU00880"/>
    </source>
</evidence>
<evidence type="ECO:0000256" key="1">
    <source>
        <dbReference type="ARBA" id="ARBA00004805"/>
    </source>
</evidence>
<dbReference type="Gene3D" id="3.10.20.770">
    <property type="match status" value="1"/>
</dbReference>
<evidence type="ECO:0000256" key="2">
    <source>
        <dbReference type="ARBA" id="ARBA00006505"/>
    </source>
</evidence>
<proteinExistence type="inferred from homology"/>
<evidence type="ECO:0000256" key="5">
    <source>
        <dbReference type="ARBA" id="ARBA00022840"/>
    </source>
</evidence>
<dbReference type="InterPro" id="IPR016024">
    <property type="entry name" value="ARM-type_fold"/>
</dbReference>
<dbReference type="PANTHER" id="PTHR47142">
    <property type="entry name" value="BETA-CATENIN-INTERACTING PROTEIN 1"/>
    <property type="match status" value="1"/>
</dbReference>
<dbReference type="SUPFAM" id="SSF54236">
    <property type="entry name" value="Ubiquitin-like"/>
    <property type="match status" value="1"/>
</dbReference>
<dbReference type="AlphaFoldDB" id="A0A556V1B5"/>
<evidence type="ECO:0000313" key="12">
    <source>
        <dbReference type="EMBL" id="TSR39585.1"/>
    </source>
</evidence>
<protein>
    <recommendedName>
        <fullName evidence="3">phosphatidylinositol-4,5-bisphosphate 3-kinase</fullName>
        <ecNumber evidence="3">2.7.1.153</ecNumber>
    </recommendedName>
</protein>
<dbReference type="Gene3D" id="1.25.40.70">
    <property type="entry name" value="Phosphatidylinositol 3-kinase, accessory domain (PIK)"/>
    <property type="match status" value="1"/>
</dbReference>
<dbReference type="FunFam" id="3.10.20.770:FF:000002">
    <property type="entry name" value="Phosphatidylinositol 4,5-bisphosphate 3-kinase catalytic subunit"/>
    <property type="match status" value="1"/>
</dbReference>
<dbReference type="SMART" id="SM00143">
    <property type="entry name" value="PI3K_p85B"/>
    <property type="match status" value="1"/>
</dbReference>